<evidence type="ECO:0000313" key="16">
    <source>
        <dbReference type="Proteomes" id="UP001438707"/>
    </source>
</evidence>
<comment type="caution">
    <text evidence="15">The sequence shown here is derived from an EMBL/GenBank/DDBJ whole genome shotgun (WGS) entry which is preliminary data.</text>
</comment>
<dbReference type="InterPro" id="IPR046342">
    <property type="entry name" value="CBS_dom_sf"/>
</dbReference>
<dbReference type="GO" id="GO:0016020">
    <property type="term" value="C:membrane"/>
    <property type="evidence" value="ECO:0007669"/>
    <property type="project" value="UniProtKB-SubCell"/>
</dbReference>
<dbReference type="InterPro" id="IPR000644">
    <property type="entry name" value="CBS_dom"/>
</dbReference>
<feature type="region of interest" description="Disordered" evidence="13">
    <location>
        <begin position="603"/>
        <end position="643"/>
    </location>
</feature>
<evidence type="ECO:0000256" key="7">
    <source>
        <dbReference type="ARBA" id="ARBA00023065"/>
    </source>
</evidence>
<feature type="transmembrane region" description="Helical" evidence="12">
    <location>
        <begin position="39"/>
        <end position="56"/>
    </location>
</feature>
<dbReference type="PANTHER" id="PTHR11689:SF161">
    <property type="entry name" value="CHLORIDE CHANNEL PROTEIN"/>
    <property type="match status" value="1"/>
</dbReference>
<dbReference type="PRINTS" id="PR00762">
    <property type="entry name" value="CLCHANNEL"/>
</dbReference>
<feature type="region of interest" description="Disordered" evidence="13">
    <location>
        <begin position="816"/>
        <end position="850"/>
    </location>
</feature>
<comment type="similarity">
    <text evidence="2 12">Belongs to the chloride channel (TC 2.A.49) family.</text>
</comment>
<keyword evidence="9 12" id="KW-0472">Membrane</keyword>
<feature type="transmembrane region" description="Helical" evidence="12">
    <location>
        <begin position="192"/>
        <end position="213"/>
    </location>
</feature>
<evidence type="ECO:0000256" key="12">
    <source>
        <dbReference type="RuleBase" id="RU361221"/>
    </source>
</evidence>
<dbReference type="Gene3D" id="1.10.3080.10">
    <property type="entry name" value="Clc chloride channel"/>
    <property type="match status" value="1"/>
</dbReference>
<evidence type="ECO:0000256" key="6">
    <source>
        <dbReference type="ARBA" id="ARBA00022989"/>
    </source>
</evidence>
<dbReference type="InterPro" id="IPR051280">
    <property type="entry name" value="Cl-channel/antiporter"/>
</dbReference>
<dbReference type="Proteomes" id="UP001438707">
    <property type="component" value="Unassembled WGS sequence"/>
</dbReference>
<dbReference type="Pfam" id="PF00654">
    <property type="entry name" value="Voltage_CLC"/>
    <property type="match status" value="1"/>
</dbReference>
<feature type="transmembrane region" description="Helical" evidence="12">
    <location>
        <begin position="234"/>
        <end position="255"/>
    </location>
</feature>
<dbReference type="InterPro" id="IPR001807">
    <property type="entry name" value="ClC"/>
</dbReference>
<dbReference type="PANTHER" id="PTHR11689">
    <property type="entry name" value="CHLORIDE CHANNEL PROTEIN CLC FAMILY MEMBER"/>
    <property type="match status" value="1"/>
</dbReference>
<keyword evidence="5" id="KW-0677">Repeat</keyword>
<keyword evidence="8 11" id="KW-0129">CBS domain</keyword>
<feature type="domain" description="CBS" evidence="14">
    <location>
        <begin position="480"/>
        <end position="548"/>
    </location>
</feature>
<feature type="compositionally biased region" description="Polar residues" evidence="13">
    <location>
        <begin position="622"/>
        <end position="638"/>
    </location>
</feature>
<keyword evidence="7 12" id="KW-0406">Ion transport</keyword>
<feature type="compositionally biased region" description="Basic residues" evidence="13">
    <location>
        <begin position="761"/>
        <end position="770"/>
    </location>
</feature>
<dbReference type="SMART" id="SM00116">
    <property type="entry name" value="CBS"/>
    <property type="match status" value="2"/>
</dbReference>
<comment type="subcellular location">
    <subcellularLocation>
        <location evidence="1 12">Membrane</location>
        <topology evidence="1 12">Multi-pass membrane protein</topology>
    </subcellularLocation>
</comment>
<sequence length="850" mass="90422">MACCLVQFYAPAAAGGGVSLVMAYLNGNDVPDLLRGRTLIVKWLGTMCGVTAGLAVGPEAPMVHMGACVASLLAFLDFGAVFSDKGKMKREGVSSDTPEAVAVPWHSDADHREFVSAGSAAGIAAAFGAPIGGVLFSLEEACTHWSRRVLWRCFLAAAVATFTLAQVHPRWQGGMLSFESRGRDKVMENNDWAVQLAFFIAVSVAGGLLGAAFSGLRKCLWRVRVSRAQNGLRIVEVIGVGLITISCIFLLSYGLGRCIRVPDQWQDENGVKYGARLNCPSGQYNDVATVYLSVPAETIKRMFSLSVSVDESSEGPEDFWACSDVNACRFTPRSLGIIALSTPVLMALASGLSIPGGLFMPSIMTGAAFGGMVGMHLIQILPPWWNIQPGVYALVASSAVLGGVFRSAISLVVIVVEGTSGIDFLFGIILAVVVGNWIAGHLPGGKEGAYASELQREGGVTFLRPEAPRALQHLSAADLMATEVITFQPFESLDRVVDILRSTPHNGFPVVSQQRAAGGGSGRQQLEGLVLRSQLLVLLQSRAVCDDQGRFLQSSAEEYEHAEAGGRRRASLDARMRSFFTRPRFRYRRSLASKPEVLDALGYPSLQPTSSSADGSSASTAQNGFSAQQADTRGSSTPPLERIPESRVSLGHGITVLGPAFGSANGVHSNGNPNPEVALPGDLFLDLRPFMSLTPLAIRQETAASRAHQIFAKLGLRHLCVTDQHNQLVGLITRKDLTCADKQPSGGQDSNSYQPLLSGHAHQRNGRRHSGSQETCTSPMNVQPALNHALLSIASSPSTAPQSLYRTSCQASLHASGTILEADSSSDSPRDSSDEAASNDHGRQDHDSAK</sequence>
<dbReference type="Pfam" id="PF00571">
    <property type="entry name" value="CBS"/>
    <property type="match status" value="2"/>
</dbReference>
<feature type="transmembrane region" description="Helical" evidence="12">
    <location>
        <begin position="422"/>
        <end position="439"/>
    </location>
</feature>
<dbReference type="GO" id="GO:0005254">
    <property type="term" value="F:chloride channel activity"/>
    <property type="evidence" value="ECO:0007669"/>
    <property type="project" value="UniProtKB-UniRule"/>
</dbReference>
<feature type="transmembrane region" description="Helical" evidence="12">
    <location>
        <begin position="114"/>
        <end position="137"/>
    </location>
</feature>
<reference evidence="15 16" key="1">
    <citation type="journal article" date="2024" name="Nat. Commun.">
        <title>Phylogenomics reveals the evolutionary origins of lichenization in chlorophyte algae.</title>
        <authorList>
            <person name="Puginier C."/>
            <person name="Libourel C."/>
            <person name="Otte J."/>
            <person name="Skaloud P."/>
            <person name="Haon M."/>
            <person name="Grisel S."/>
            <person name="Petersen M."/>
            <person name="Berrin J.G."/>
            <person name="Delaux P.M."/>
            <person name="Dal Grande F."/>
            <person name="Keller J."/>
        </authorList>
    </citation>
    <scope>NUCLEOTIDE SEQUENCE [LARGE SCALE GENOMIC DNA]</scope>
    <source>
        <strain evidence="15 16">SAG 2145</strain>
    </source>
</reference>
<feature type="compositionally biased region" description="Low complexity" evidence="13">
    <location>
        <begin position="609"/>
        <end position="621"/>
    </location>
</feature>
<evidence type="ECO:0000256" key="13">
    <source>
        <dbReference type="SAM" id="MobiDB-lite"/>
    </source>
</evidence>
<dbReference type="SUPFAM" id="SSF54631">
    <property type="entry name" value="CBS-domain pair"/>
    <property type="match status" value="1"/>
</dbReference>
<dbReference type="EMBL" id="JALJOS010000081">
    <property type="protein sequence ID" value="KAK9816286.1"/>
    <property type="molecule type" value="Genomic_DNA"/>
</dbReference>
<gene>
    <name evidence="15" type="ORF">WJX74_004763</name>
</gene>
<evidence type="ECO:0000256" key="9">
    <source>
        <dbReference type="ARBA" id="ARBA00023136"/>
    </source>
</evidence>
<evidence type="ECO:0000259" key="14">
    <source>
        <dbReference type="PROSITE" id="PS51371"/>
    </source>
</evidence>
<feature type="transmembrane region" description="Helical" evidence="12">
    <location>
        <begin position="335"/>
        <end position="354"/>
    </location>
</feature>
<dbReference type="AlphaFoldDB" id="A0AAW1Q610"/>
<keyword evidence="6 12" id="KW-1133">Transmembrane helix</keyword>
<dbReference type="SUPFAM" id="SSF81340">
    <property type="entry name" value="Clc chloride channel"/>
    <property type="match status" value="1"/>
</dbReference>
<keyword evidence="10 12" id="KW-0868">Chloride</keyword>
<feature type="transmembrane region" description="Helical" evidence="12">
    <location>
        <begin position="391"/>
        <end position="415"/>
    </location>
</feature>
<dbReference type="Gene3D" id="3.10.580.10">
    <property type="entry name" value="CBS-domain"/>
    <property type="match status" value="2"/>
</dbReference>
<evidence type="ECO:0000256" key="3">
    <source>
        <dbReference type="ARBA" id="ARBA00022448"/>
    </source>
</evidence>
<feature type="transmembrane region" description="Helical" evidence="12">
    <location>
        <begin position="149"/>
        <end position="168"/>
    </location>
</feature>
<organism evidence="15 16">
    <name type="scientific">Apatococcus lobatus</name>
    <dbReference type="NCBI Taxonomy" id="904363"/>
    <lineage>
        <taxon>Eukaryota</taxon>
        <taxon>Viridiplantae</taxon>
        <taxon>Chlorophyta</taxon>
        <taxon>core chlorophytes</taxon>
        <taxon>Trebouxiophyceae</taxon>
        <taxon>Chlorellales</taxon>
        <taxon>Chlorellaceae</taxon>
        <taxon>Apatococcus</taxon>
    </lineage>
</organism>
<keyword evidence="4 12" id="KW-0812">Transmembrane</keyword>
<evidence type="ECO:0000313" key="15">
    <source>
        <dbReference type="EMBL" id="KAK9816286.1"/>
    </source>
</evidence>
<feature type="transmembrane region" description="Helical" evidence="12">
    <location>
        <begin position="366"/>
        <end position="385"/>
    </location>
</feature>
<evidence type="ECO:0000256" key="2">
    <source>
        <dbReference type="ARBA" id="ARBA00009476"/>
    </source>
</evidence>
<evidence type="ECO:0000256" key="10">
    <source>
        <dbReference type="ARBA" id="ARBA00023214"/>
    </source>
</evidence>
<dbReference type="InterPro" id="IPR014743">
    <property type="entry name" value="Cl-channel_core"/>
</dbReference>
<dbReference type="PROSITE" id="PS51371">
    <property type="entry name" value="CBS"/>
    <property type="match status" value="2"/>
</dbReference>
<evidence type="ECO:0000256" key="8">
    <source>
        <dbReference type="ARBA" id="ARBA00023122"/>
    </source>
</evidence>
<evidence type="ECO:0000256" key="5">
    <source>
        <dbReference type="ARBA" id="ARBA00022737"/>
    </source>
</evidence>
<name>A0AAW1Q610_9CHLO</name>
<keyword evidence="3 12" id="KW-0813">Transport</keyword>
<evidence type="ECO:0000256" key="4">
    <source>
        <dbReference type="ARBA" id="ARBA00022692"/>
    </source>
</evidence>
<feature type="compositionally biased region" description="Basic and acidic residues" evidence="13">
    <location>
        <begin position="828"/>
        <end position="850"/>
    </location>
</feature>
<proteinExistence type="inferred from homology"/>
<evidence type="ECO:0000256" key="1">
    <source>
        <dbReference type="ARBA" id="ARBA00004141"/>
    </source>
</evidence>
<feature type="region of interest" description="Disordered" evidence="13">
    <location>
        <begin position="742"/>
        <end position="780"/>
    </location>
</feature>
<feature type="compositionally biased region" description="Polar residues" evidence="13">
    <location>
        <begin position="745"/>
        <end position="755"/>
    </location>
</feature>
<comment type="caution">
    <text evidence="12">Lacks conserved residue(s) required for the propagation of feature annotation.</text>
</comment>
<protein>
    <recommendedName>
        <fullName evidence="12">Chloride channel protein</fullName>
    </recommendedName>
</protein>
<evidence type="ECO:0000256" key="11">
    <source>
        <dbReference type="PROSITE-ProRule" id="PRU00703"/>
    </source>
</evidence>
<keyword evidence="16" id="KW-1185">Reference proteome</keyword>
<accession>A0AAW1Q610</accession>
<feature type="domain" description="CBS" evidence="14">
    <location>
        <begin position="691"/>
        <end position="750"/>
    </location>
</feature>